<dbReference type="RefSeq" id="WP_025401202.1">
    <property type="nucleotide sequence ID" value="NZ_CP004305.1"/>
</dbReference>
<geneLocation type="plasmid" evidence="2">
    <name>unnamed</name>
</geneLocation>
<sequence>MERNAVDMPVSNPIIKKTEAQKFFVIGYSKNSSNLDAQKKQITTSLSDNTSNIVLNNLSGATTKLTGFNKTLNSLKSETDDTYLIEHNSGPITFSENTSPTKTSGSYSGTMNSQEDEQEENDTQEEERLNKKEIANQNIFNNKNLESTQQTLKNTN</sequence>
<reference evidence="2" key="1">
    <citation type="submission" date="2013-02" db="EMBL/GenBank/DDBJ databases">
        <title>Comparative genomics of Borrelia species.</title>
        <authorList>
            <person name="Schwan T.G."/>
            <person name="Raffel S.J."/>
            <person name="Porcella S.F."/>
        </authorList>
    </citation>
    <scope>NUCLEOTIDE SEQUENCE</scope>
    <source>
        <strain evidence="2">DOU</strain>
        <plasmid evidence="2">unnamed</plasmid>
    </source>
</reference>
<proteinExistence type="predicted"/>
<name>W5SJ69_9SPIR</name>
<feature type="compositionally biased region" description="Acidic residues" evidence="1">
    <location>
        <begin position="114"/>
        <end position="125"/>
    </location>
</feature>
<gene>
    <name evidence="2" type="ORF">BCD_1128</name>
</gene>
<organism evidence="2">
    <name type="scientific">Borrelia crocidurae DOU</name>
    <dbReference type="NCBI Taxonomy" id="1293575"/>
    <lineage>
        <taxon>Bacteria</taxon>
        <taxon>Pseudomonadati</taxon>
        <taxon>Spirochaetota</taxon>
        <taxon>Spirochaetia</taxon>
        <taxon>Spirochaetales</taxon>
        <taxon>Borreliaceae</taxon>
        <taxon>Borrelia</taxon>
    </lineage>
</organism>
<feature type="region of interest" description="Disordered" evidence="1">
    <location>
        <begin position="88"/>
        <end position="156"/>
    </location>
</feature>
<evidence type="ECO:0000256" key="1">
    <source>
        <dbReference type="SAM" id="MobiDB-lite"/>
    </source>
</evidence>
<feature type="compositionally biased region" description="Polar residues" evidence="1">
    <location>
        <begin position="90"/>
        <end position="113"/>
    </location>
</feature>
<dbReference type="EMBL" id="CP004305">
    <property type="protein sequence ID" value="AHH07194.1"/>
    <property type="molecule type" value="Genomic_DNA"/>
</dbReference>
<keyword evidence="2" id="KW-0614">Plasmid</keyword>
<protein>
    <submittedName>
        <fullName evidence="2">Uncharacterized protein</fullName>
    </submittedName>
</protein>
<evidence type="ECO:0000313" key="2">
    <source>
        <dbReference type="EMBL" id="AHH07194.1"/>
    </source>
</evidence>
<feature type="compositionally biased region" description="Polar residues" evidence="1">
    <location>
        <begin position="135"/>
        <end position="156"/>
    </location>
</feature>
<dbReference type="HOGENOM" id="CLU_1683219_0_0_12"/>
<dbReference type="AlphaFoldDB" id="W5SJ69"/>
<accession>W5SJ69</accession>